<protein>
    <submittedName>
        <fullName evidence="5">MarR family transcriptional regulator</fullName>
    </submittedName>
</protein>
<gene>
    <name evidence="5" type="ORF">DBA34_06760</name>
    <name evidence="6" type="ORF">DBB29_06485</name>
</gene>
<evidence type="ECO:0000313" key="6">
    <source>
        <dbReference type="EMBL" id="MDN4577763.1"/>
    </source>
</evidence>
<dbReference type="InterPro" id="IPR039422">
    <property type="entry name" value="MarR/SlyA-like"/>
</dbReference>
<keyword evidence="3" id="KW-0804">Transcription</keyword>
<dbReference type="PROSITE" id="PS50995">
    <property type="entry name" value="HTH_MARR_2"/>
    <property type="match status" value="1"/>
</dbReference>
<dbReference type="Gene3D" id="1.10.10.10">
    <property type="entry name" value="Winged helix-like DNA-binding domain superfamily/Winged helix DNA-binding domain"/>
    <property type="match status" value="1"/>
</dbReference>
<name>A0AAW7MJK9_9BURK</name>
<dbReference type="GO" id="GO:0006950">
    <property type="term" value="P:response to stress"/>
    <property type="evidence" value="ECO:0007669"/>
    <property type="project" value="TreeGrafter"/>
</dbReference>
<evidence type="ECO:0000313" key="7">
    <source>
        <dbReference type="Proteomes" id="UP001172788"/>
    </source>
</evidence>
<dbReference type="SMART" id="SM00347">
    <property type="entry name" value="HTH_MARR"/>
    <property type="match status" value="1"/>
</dbReference>
<dbReference type="InterPro" id="IPR000835">
    <property type="entry name" value="HTH_MarR-typ"/>
</dbReference>
<comment type="caution">
    <text evidence="5">The sequence shown here is derived from an EMBL/GenBank/DDBJ whole genome shotgun (WGS) entry which is preliminary data.</text>
</comment>
<dbReference type="Pfam" id="PF12802">
    <property type="entry name" value="MarR_2"/>
    <property type="match status" value="1"/>
</dbReference>
<dbReference type="Proteomes" id="UP001172788">
    <property type="component" value="Unassembled WGS sequence"/>
</dbReference>
<evidence type="ECO:0000256" key="3">
    <source>
        <dbReference type="ARBA" id="ARBA00023163"/>
    </source>
</evidence>
<proteinExistence type="predicted"/>
<keyword evidence="1" id="KW-0805">Transcription regulation</keyword>
<dbReference type="EMBL" id="QAIC01000033">
    <property type="protein sequence ID" value="MDN4572958.1"/>
    <property type="molecule type" value="Genomic_DNA"/>
</dbReference>
<dbReference type="GO" id="GO:0003677">
    <property type="term" value="F:DNA binding"/>
    <property type="evidence" value="ECO:0007669"/>
    <property type="project" value="UniProtKB-KW"/>
</dbReference>
<evidence type="ECO:0000313" key="8">
    <source>
        <dbReference type="Proteomes" id="UP001172791"/>
    </source>
</evidence>
<evidence type="ECO:0000256" key="2">
    <source>
        <dbReference type="ARBA" id="ARBA00023125"/>
    </source>
</evidence>
<dbReference type="AlphaFoldDB" id="A0AAW7MJK9"/>
<dbReference type="GO" id="GO:0003700">
    <property type="term" value="F:DNA-binding transcription factor activity"/>
    <property type="evidence" value="ECO:0007669"/>
    <property type="project" value="InterPro"/>
</dbReference>
<dbReference type="SUPFAM" id="SSF46785">
    <property type="entry name" value="Winged helix' DNA-binding domain"/>
    <property type="match status" value="1"/>
</dbReference>
<accession>A0AAW7MJK9</accession>
<keyword evidence="7" id="KW-1185">Reference proteome</keyword>
<reference evidence="5" key="1">
    <citation type="submission" date="2018-04" db="EMBL/GenBank/DDBJ databases">
        <authorList>
            <person name="Jy Z."/>
        </authorList>
    </citation>
    <scope>NUCLEOTIDE SEQUENCE</scope>
    <source>
        <strain evidence="6">AS13</strain>
        <strain evidence="5">LA18</strain>
    </source>
</reference>
<evidence type="ECO:0000259" key="4">
    <source>
        <dbReference type="PROSITE" id="PS50995"/>
    </source>
</evidence>
<evidence type="ECO:0000256" key="1">
    <source>
        <dbReference type="ARBA" id="ARBA00023015"/>
    </source>
</evidence>
<dbReference type="InterPro" id="IPR036388">
    <property type="entry name" value="WH-like_DNA-bd_sf"/>
</dbReference>
<dbReference type="PANTHER" id="PTHR33164:SF64">
    <property type="entry name" value="TRANSCRIPTIONAL REGULATOR SLYA"/>
    <property type="match status" value="1"/>
</dbReference>
<dbReference type="InterPro" id="IPR036390">
    <property type="entry name" value="WH_DNA-bd_sf"/>
</dbReference>
<organism evidence="5 8">
    <name type="scientific">Pandoraea cepalis</name>
    <dbReference type="NCBI Taxonomy" id="2508294"/>
    <lineage>
        <taxon>Bacteria</taxon>
        <taxon>Pseudomonadati</taxon>
        <taxon>Pseudomonadota</taxon>
        <taxon>Betaproteobacteria</taxon>
        <taxon>Burkholderiales</taxon>
        <taxon>Burkholderiaceae</taxon>
        <taxon>Pandoraea</taxon>
    </lineage>
</organism>
<evidence type="ECO:0000313" key="5">
    <source>
        <dbReference type="EMBL" id="MDN4572958.1"/>
    </source>
</evidence>
<sequence>MSRLMSAAGAPFVDDYLAYLLARASTLVSDEFHREVAAAGLGVTEWRVLATLSDGRARTINQLADIVLAKQPTLTKIVDRLEATGDVVRGESATDRRQSMVSLTQAGRERVTPLLASARRHEAGVLARFGTEQSTLLKATLRRLIDEMTQGTSGPSGT</sequence>
<dbReference type="PRINTS" id="PR00598">
    <property type="entry name" value="HTHMARR"/>
</dbReference>
<dbReference type="Proteomes" id="UP001172791">
    <property type="component" value="Unassembled WGS sequence"/>
</dbReference>
<dbReference type="PANTHER" id="PTHR33164">
    <property type="entry name" value="TRANSCRIPTIONAL REGULATOR, MARR FAMILY"/>
    <property type="match status" value="1"/>
</dbReference>
<dbReference type="EMBL" id="QAID01000034">
    <property type="protein sequence ID" value="MDN4577763.1"/>
    <property type="molecule type" value="Genomic_DNA"/>
</dbReference>
<keyword evidence="2" id="KW-0238">DNA-binding</keyword>
<feature type="domain" description="HTH marR-type" evidence="4">
    <location>
        <begin position="14"/>
        <end position="146"/>
    </location>
</feature>